<dbReference type="GO" id="GO:0044715">
    <property type="term" value="F:8-oxo-dGDP phosphatase activity"/>
    <property type="evidence" value="ECO:0007669"/>
    <property type="project" value="TreeGrafter"/>
</dbReference>
<dbReference type="PROSITE" id="PS51462">
    <property type="entry name" value="NUDIX"/>
    <property type="match status" value="1"/>
</dbReference>
<protein>
    <submittedName>
        <fullName evidence="2">DUF4743 domain-containing protein</fullName>
    </submittedName>
</protein>
<gene>
    <name evidence="2" type="ORF">DRB17_10520</name>
</gene>
<reference evidence="2 3" key="1">
    <citation type="submission" date="2018-07" db="EMBL/GenBank/DDBJ databases">
        <title>Venubactetium sediminum gen. nov., sp. nov., isolated from a marine solar saltern.</title>
        <authorList>
            <person name="Wang S."/>
        </authorList>
    </citation>
    <scope>NUCLEOTIDE SEQUENCE [LARGE SCALE GENOMIC DNA]</scope>
    <source>
        <strain evidence="2 3">WD2A32</strain>
    </source>
</reference>
<evidence type="ECO:0000313" key="2">
    <source>
        <dbReference type="EMBL" id="RDD61914.1"/>
    </source>
</evidence>
<dbReference type="FunFam" id="3.90.79.10:FF:000019">
    <property type="entry name" value="Thiamin pyrophosphokinase, putative"/>
    <property type="match status" value="1"/>
</dbReference>
<accession>A0A369TBL8</accession>
<dbReference type="InterPro" id="IPR031804">
    <property type="entry name" value="DUF4743"/>
</dbReference>
<evidence type="ECO:0000313" key="3">
    <source>
        <dbReference type="Proteomes" id="UP000253941"/>
    </source>
</evidence>
<feature type="domain" description="Nudix hydrolase" evidence="1">
    <location>
        <begin position="116"/>
        <end position="257"/>
    </location>
</feature>
<dbReference type="EMBL" id="QPMH01000008">
    <property type="protein sequence ID" value="RDD61914.1"/>
    <property type="molecule type" value="Genomic_DNA"/>
</dbReference>
<dbReference type="PANTHER" id="PTHR13622">
    <property type="entry name" value="THIAMIN PYROPHOSPHOKINASE"/>
    <property type="match status" value="1"/>
</dbReference>
<dbReference type="RefSeq" id="WP_114582158.1">
    <property type="nucleotide sequence ID" value="NZ_QPMH01000008.1"/>
</dbReference>
<name>A0A369TBL8_9PROT</name>
<dbReference type="Pfam" id="PF15916">
    <property type="entry name" value="DUF4743"/>
    <property type="match status" value="1"/>
</dbReference>
<dbReference type="SUPFAM" id="SSF55811">
    <property type="entry name" value="Nudix"/>
    <property type="match status" value="1"/>
</dbReference>
<sequence length="285" mass="31780">MSYLERLAVIHRWQPSDYRPFLVDGREVGRVRHDFAWLLVEFPKVFRVDDEAVVLAEGLDTVDMRSAAVHDVVETLAARGDIRKPRGETYGVSECWSTPDRLRIDRGAVPLFGIRAYGVHVNGFVRSPDGIKLWVGTRAKDKRVAPGKLDHMVAGGLSHGYSVGDTLVKEAAEEAAVPEMLARQAVPVGALSYVCEAESGLRNDTLFIFDLEVPADFTPENTDGELTRFDLWSAGRAMERVRDTDDFKFNVGPVMIDFSLRHGLIHPDRQPDYPEIAAALHGVRL</sequence>
<dbReference type="PANTHER" id="PTHR13622:SF8">
    <property type="entry name" value="THIAMIN PYROPHOSPHOKINASE 1"/>
    <property type="match status" value="1"/>
</dbReference>
<dbReference type="Gene3D" id="3.90.79.10">
    <property type="entry name" value="Nucleoside Triphosphate Pyrophosphohydrolase"/>
    <property type="match status" value="1"/>
</dbReference>
<organism evidence="2 3">
    <name type="scientific">Ferruginivarius sediminum</name>
    <dbReference type="NCBI Taxonomy" id="2661937"/>
    <lineage>
        <taxon>Bacteria</taxon>
        <taxon>Pseudomonadati</taxon>
        <taxon>Pseudomonadota</taxon>
        <taxon>Alphaproteobacteria</taxon>
        <taxon>Rhodospirillales</taxon>
        <taxon>Rhodospirillaceae</taxon>
        <taxon>Ferruginivarius</taxon>
    </lineage>
</organism>
<dbReference type="InterPro" id="IPR015797">
    <property type="entry name" value="NUDIX_hydrolase-like_dom_sf"/>
</dbReference>
<keyword evidence="3" id="KW-1185">Reference proteome</keyword>
<evidence type="ECO:0000259" key="1">
    <source>
        <dbReference type="PROSITE" id="PS51462"/>
    </source>
</evidence>
<dbReference type="InterPro" id="IPR000086">
    <property type="entry name" value="NUDIX_hydrolase_dom"/>
</dbReference>
<proteinExistence type="predicted"/>
<dbReference type="Proteomes" id="UP000253941">
    <property type="component" value="Unassembled WGS sequence"/>
</dbReference>
<dbReference type="AlphaFoldDB" id="A0A369TBL8"/>
<dbReference type="CDD" id="cd03676">
    <property type="entry name" value="NUDIX_Tnr3_like"/>
    <property type="match status" value="1"/>
</dbReference>
<comment type="caution">
    <text evidence="2">The sequence shown here is derived from an EMBL/GenBank/DDBJ whole genome shotgun (WGS) entry which is preliminary data.</text>
</comment>